<evidence type="ECO:0000313" key="4">
    <source>
        <dbReference type="EMBL" id="SIQ97961.1"/>
    </source>
</evidence>
<evidence type="ECO:0000259" key="2">
    <source>
        <dbReference type="Pfam" id="PF21307"/>
    </source>
</evidence>
<reference evidence="5" key="1">
    <citation type="submission" date="2017-01" db="EMBL/GenBank/DDBJ databases">
        <authorList>
            <person name="Varghese N."/>
            <person name="Submissions S."/>
        </authorList>
    </citation>
    <scope>NUCLEOTIDE SEQUENCE [LARGE SCALE GENOMIC DNA]</scope>
    <source>
        <strain evidence="5">DSM 15366</strain>
    </source>
</reference>
<dbReference type="Proteomes" id="UP000186953">
    <property type="component" value="Unassembled WGS sequence"/>
</dbReference>
<dbReference type="EMBL" id="FTMA01000005">
    <property type="protein sequence ID" value="SIQ97961.1"/>
    <property type="molecule type" value="Genomic_DNA"/>
</dbReference>
<evidence type="ECO:0000259" key="3">
    <source>
        <dbReference type="Pfam" id="PF22124"/>
    </source>
</evidence>
<dbReference type="InterPro" id="IPR027414">
    <property type="entry name" value="GH95_N_dom"/>
</dbReference>
<dbReference type="Gene3D" id="1.50.10.10">
    <property type="match status" value="1"/>
</dbReference>
<dbReference type="InterPro" id="IPR049053">
    <property type="entry name" value="AFCA-like_C"/>
</dbReference>
<dbReference type="AlphaFoldDB" id="A0A1N6X6U3"/>
<dbReference type="PANTHER" id="PTHR31084">
    <property type="entry name" value="ALPHA-L-FUCOSIDASE 2"/>
    <property type="match status" value="1"/>
</dbReference>
<dbReference type="RefSeq" id="WP_143744155.1">
    <property type="nucleotide sequence ID" value="NZ_FTMA01000005.1"/>
</dbReference>
<feature type="domain" description="Glycosyl hydrolase family 95 N-terminal" evidence="1">
    <location>
        <begin position="40"/>
        <end position="273"/>
    </location>
</feature>
<organism evidence="4 5">
    <name type="scientific">Maribacter ulvicola</name>
    <dbReference type="NCBI Taxonomy" id="228959"/>
    <lineage>
        <taxon>Bacteria</taxon>
        <taxon>Pseudomonadati</taxon>
        <taxon>Bacteroidota</taxon>
        <taxon>Flavobacteriia</taxon>
        <taxon>Flavobacteriales</taxon>
        <taxon>Flavobacteriaceae</taxon>
        <taxon>Maribacter</taxon>
    </lineage>
</organism>
<gene>
    <name evidence="4" type="ORF">SAMN05421797_1056</name>
</gene>
<dbReference type="Pfam" id="PF21307">
    <property type="entry name" value="Glyco_hydro_95_C"/>
    <property type="match status" value="1"/>
</dbReference>
<accession>A0A1N6X6U3</accession>
<dbReference type="InterPro" id="IPR008928">
    <property type="entry name" value="6-hairpin_glycosidase_sf"/>
</dbReference>
<dbReference type="GO" id="GO:0004560">
    <property type="term" value="F:alpha-L-fucosidase activity"/>
    <property type="evidence" value="ECO:0007669"/>
    <property type="project" value="InterPro"/>
</dbReference>
<keyword evidence="5" id="KW-1185">Reference proteome</keyword>
<feature type="domain" description="Alpha fucosidase A-like C-terminal" evidence="2">
    <location>
        <begin position="700"/>
        <end position="764"/>
    </location>
</feature>
<dbReference type="Pfam" id="PF14498">
    <property type="entry name" value="Glyco_hyd_65N_2"/>
    <property type="match status" value="1"/>
</dbReference>
<dbReference type="STRING" id="228959.SAMN05421797_1056"/>
<sequence length="783" mass="88136">METPKQYKSMNNQPNILLVLFLVIFNLLGIQAQSDDNLKLWFQRPANTWNEALPVGNGRIGTMVFGGVSTERLQLNEETIFKKDGEQLEDVKDGHKYIDQVRNLLFKGKYKEAEKLHLSKIMGKRLDGGTNTYQTLGDLDIIFNGINTYSDYYRELDLNNATVNTKFKTGSVWHNRTVFASTVDQAIVMKADASKPGNIDCTLNLSRPGEGELVKVTKNMLVMTQHLSNGNGTKYEARVLVTTDGGSITSENNRLVIKKANSLEIRIVVATDYFGDEPSKICDSYQSNIEDKTYSAIFKDHVEDYQRLFHRMTFEVPASEAAKFPTDERVDAQKRGVYDPSLATLYFHFGRYLLISSSRENSLPANLQGIWADGLAPAWNADYHMNINAQMNYWPSEITNLSECHLPFLKFIASLRENGRKTAKELYGARGFAAHHTTDLSRFTTAYGSTQYGSWPMGAAWATTHFWEHYLFTEDKEFLASLGYPVMKEASLFLSDFLVKNPKTGMLVTGPSMSPENVFLAPNGDKASLTMGPAMDLQIVRHLFNGTIIASEELGIDVTFRKKLKSQLRNLTPSIIGVDGRILEWSDENLKEALPGHRHISHLYGLYPSNEFNWKDTPEFMKSSEKVIESRLSKGGGHTGWSRGWIMNFYARLLDGDKIWENLVELWAHKTLPNLFDDHPPFQIDGNFGATAALAEMLLQSHNDEINILPALPKALPKGKITGLMARGGFEVDIEWENGDLQKVKITSRLGNPAKIRYGAKIIAYTMDKGDSIILDQNLSVIE</sequence>
<evidence type="ECO:0000259" key="1">
    <source>
        <dbReference type="Pfam" id="PF14498"/>
    </source>
</evidence>
<feature type="domain" description="Glycosyl hydrolase family 95 catalytic" evidence="3">
    <location>
        <begin position="294"/>
        <end position="698"/>
    </location>
</feature>
<dbReference type="Pfam" id="PF22124">
    <property type="entry name" value="Glyco_hydro_95_cat"/>
    <property type="match status" value="1"/>
</dbReference>
<proteinExistence type="predicted"/>
<dbReference type="GO" id="GO:0005975">
    <property type="term" value="P:carbohydrate metabolic process"/>
    <property type="evidence" value="ECO:0007669"/>
    <property type="project" value="InterPro"/>
</dbReference>
<dbReference type="InterPro" id="IPR054363">
    <property type="entry name" value="GH95_cat"/>
</dbReference>
<dbReference type="PANTHER" id="PTHR31084:SF0">
    <property type="entry name" value="ALPHA-L-FUCOSIDASE 2"/>
    <property type="match status" value="1"/>
</dbReference>
<dbReference type="InterPro" id="IPR012341">
    <property type="entry name" value="6hp_glycosidase-like_sf"/>
</dbReference>
<dbReference type="InterPro" id="IPR016518">
    <property type="entry name" value="Alpha-L-fucosidase"/>
</dbReference>
<protein>
    <submittedName>
        <fullName evidence="4">Alpha-L-fucosidase 2</fullName>
    </submittedName>
</protein>
<dbReference type="SUPFAM" id="SSF48208">
    <property type="entry name" value="Six-hairpin glycosidases"/>
    <property type="match status" value="1"/>
</dbReference>
<dbReference type="OrthoDB" id="9802600at2"/>
<name>A0A1N6X6U3_9FLAO</name>
<evidence type="ECO:0000313" key="5">
    <source>
        <dbReference type="Proteomes" id="UP000186953"/>
    </source>
</evidence>
<dbReference type="PIRSF" id="PIRSF007663">
    <property type="entry name" value="UCP007663"/>
    <property type="match status" value="1"/>
</dbReference>